<keyword evidence="3" id="KW-1185">Reference proteome</keyword>
<protein>
    <submittedName>
        <fullName evidence="2">Hint domain-containing protein</fullName>
    </submittedName>
</protein>
<dbReference type="RefSeq" id="WP_145396573.1">
    <property type="nucleotide sequence ID" value="NZ_VLKU01000002.1"/>
</dbReference>
<dbReference type="InterPro" id="IPR028992">
    <property type="entry name" value="Hedgehog/Intein_dom"/>
</dbReference>
<feature type="domain" description="Hedgehog/Intein (Hint)" evidence="1">
    <location>
        <begin position="184"/>
        <end position="329"/>
    </location>
</feature>
<sequence length="385" mass="41899">MQYTILTATFSTKVYTNPSATGSNQWRPFLNQSNISFQNAQMGTVMIEDDDATFGSLTPSFYDDPGLATGQSLVNAATFGTNGTVVPAGTRMSYFQATILEDPNGNRFHVFFPTIQDLSKDPYPIEVGDRHTVMIIAQPTVDGTGNTVWPEFRTDVLYRARGTHGVSINNTSTRYDLSMQAPDCFAEGTLIETASGPRAIEGLAVGDLVLTRDHGPQPIRWIGGARLSQARLQLMPKMQPIRIRKDALGRCMPQQDLLVSPQHRVLIRSVIARRMFGAEEVLVAAKHLTGVPGIETVCPAEGVSYFHILLDRHELIRANGSWSETLFLGPQVMGGANASALQEVAALFPELATSAEAAGARPFIAGREGRKLAERHLKNGKALVC</sequence>
<reference evidence="2 3" key="1">
    <citation type="journal article" date="2015" name="Stand. Genomic Sci.">
        <title>Genomic Encyclopedia of Bacterial and Archaeal Type Strains, Phase III: the genomes of soil and plant-associated and newly described type strains.</title>
        <authorList>
            <person name="Whitman W.B."/>
            <person name="Woyke T."/>
            <person name="Klenk H.P."/>
            <person name="Zhou Y."/>
            <person name="Lilburn T.G."/>
            <person name="Beck B.J."/>
            <person name="De Vos P."/>
            <person name="Vandamme P."/>
            <person name="Eisen J.A."/>
            <person name="Garrity G."/>
            <person name="Hugenholtz P."/>
            <person name="Kyrpides N.C."/>
        </authorList>
    </citation>
    <scope>NUCLEOTIDE SEQUENCE [LARGE SCALE GENOMIC DNA]</scope>
    <source>
        <strain evidence="2 3">CGMCC 1.5364</strain>
    </source>
</reference>
<dbReference type="OrthoDB" id="6305173at2"/>
<name>A0A562NXY0_9RHOB</name>
<proteinExistence type="predicted"/>
<dbReference type="AlphaFoldDB" id="A0A562NXY0"/>
<dbReference type="InterPro" id="IPR036844">
    <property type="entry name" value="Hint_dom_sf"/>
</dbReference>
<dbReference type="Pfam" id="PF13403">
    <property type="entry name" value="Hint_2"/>
    <property type="match status" value="1"/>
</dbReference>
<accession>A0A562NXY0</accession>
<dbReference type="Proteomes" id="UP000316225">
    <property type="component" value="Unassembled WGS sequence"/>
</dbReference>
<dbReference type="EMBL" id="VLKU01000002">
    <property type="protein sequence ID" value="TWI37078.1"/>
    <property type="molecule type" value="Genomic_DNA"/>
</dbReference>
<evidence type="ECO:0000259" key="1">
    <source>
        <dbReference type="Pfam" id="PF13403"/>
    </source>
</evidence>
<comment type="caution">
    <text evidence="2">The sequence shown here is derived from an EMBL/GenBank/DDBJ whole genome shotgun (WGS) entry which is preliminary data.</text>
</comment>
<evidence type="ECO:0000313" key="2">
    <source>
        <dbReference type="EMBL" id="TWI37078.1"/>
    </source>
</evidence>
<gene>
    <name evidence="2" type="ORF">IQ24_00869</name>
</gene>
<dbReference type="Gene3D" id="2.170.16.10">
    <property type="entry name" value="Hedgehog/Intein (Hint) domain"/>
    <property type="match status" value="1"/>
</dbReference>
<organism evidence="2 3">
    <name type="scientific">Paracoccus sulfuroxidans</name>
    <dbReference type="NCBI Taxonomy" id="384678"/>
    <lineage>
        <taxon>Bacteria</taxon>
        <taxon>Pseudomonadati</taxon>
        <taxon>Pseudomonadota</taxon>
        <taxon>Alphaproteobacteria</taxon>
        <taxon>Rhodobacterales</taxon>
        <taxon>Paracoccaceae</taxon>
        <taxon>Paracoccus</taxon>
    </lineage>
</organism>
<dbReference type="SUPFAM" id="SSF51294">
    <property type="entry name" value="Hedgehog/intein (Hint) domain"/>
    <property type="match status" value="1"/>
</dbReference>
<evidence type="ECO:0000313" key="3">
    <source>
        <dbReference type="Proteomes" id="UP000316225"/>
    </source>
</evidence>